<dbReference type="InterPro" id="IPR001791">
    <property type="entry name" value="Laminin_G"/>
</dbReference>
<dbReference type="InterPro" id="IPR009030">
    <property type="entry name" value="Growth_fac_rcpt_cys_sf"/>
</dbReference>
<dbReference type="PROSITE" id="PS01186">
    <property type="entry name" value="EGF_2"/>
    <property type="match status" value="1"/>
</dbReference>
<keyword evidence="8" id="KW-1185">Reference proteome</keyword>
<organism evidence="7 8">
    <name type="scientific">Xylocopa violacea</name>
    <name type="common">Violet carpenter bee</name>
    <name type="synonym">Apis violacea</name>
    <dbReference type="NCBI Taxonomy" id="135666"/>
    <lineage>
        <taxon>Eukaryota</taxon>
        <taxon>Metazoa</taxon>
        <taxon>Ecdysozoa</taxon>
        <taxon>Arthropoda</taxon>
        <taxon>Hexapoda</taxon>
        <taxon>Insecta</taxon>
        <taxon>Pterygota</taxon>
        <taxon>Neoptera</taxon>
        <taxon>Endopterygota</taxon>
        <taxon>Hymenoptera</taxon>
        <taxon>Apocrita</taxon>
        <taxon>Aculeata</taxon>
        <taxon>Apoidea</taxon>
        <taxon>Anthophila</taxon>
        <taxon>Apidae</taxon>
        <taxon>Xylocopa</taxon>
        <taxon>Xylocopa</taxon>
    </lineage>
</organism>
<evidence type="ECO:0000313" key="7">
    <source>
        <dbReference type="EMBL" id="CAL7942480.1"/>
    </source>
</evidence>
<gene>
    <name evidence="7" type="ORF">XYLVIOL_LOCUS5568</name>
</gene>
<dbReference type="InterPro" id="IPR013320">
    <property type="entry name" value="ConA-like_dom_sf"/>
</dbReference>
<dbReference type="PROSITE" id="PS00022">
    <property type="entry name" value="EGF_1"/>
    <property type="match status" value="2"/>
</dbReference>
<feature type="domain" description="Laminin G" evidence="5">
    <location>
        <begin position="229"/>
        <end position="407"/>
    </location>
</feature>
<proteinExistence type="predicted"/>
<comment type="caution">
    <text evidence="3">Lacks conserved residue(s) required for the propagation of feature annotation.</text>
</comment>
<protein>
    <recommendedName>
        <fullName evidence="9">Basement membrane-specific heparan sulfate proteoglycan core protein</fullName>
    </recommendedName>
</protein>
<dbReference type="Gene3D" id="2.10.25.10">
    <property type="entry name" value="Laminin"/>
    <property type="match status" value="2"/>
</dbReference>
<evidence type="ECO:0000256" key="3">
    <source>
        <dbReference type="PROSITE-ProRule" id="PRU00076"/>
    </source>
</evidence>
<dbReference type="PROSITE" id="PS00010">
    <property type="entry name" value="ASX_HYDROXYL"/>
    <property type="match status" value="1"/>
</dbReference>
<dbReference type="EMBL" id="CAXAJV020001292">
    <property type="protein sequence ID" value="CAL7942480.1"/>
    <property type="molecule type" value="Genomic_DNA"/>
</dbReference>
<dbReference type="SMART" id="SM00179">
    <property type="entry name" value="EGF_CA"/>
    <property type="match status" value="1"/>
</dbReference>
<evidence type="ECO:0000256" key="2">
    <source>
        <dbReference type="ARBA" id="ARBA00023157"/>
    </source>
</evidence>
<reference evidence="7 8" key="1">
    <citation type="submission" date="2024-08" db="EMBL/GenBank/DDBJ databases">
        <authorList>
            <person name="Will J Nash"/>
            <person name="Angela Man"/>
            <person name="Seanna McTaggart"/>
            <person name="Kendall Baker"/>
            <person name="Tom Barker"/>
            <person name="Leah Catchpole"/>
            <person name="Alex Durrant"/>
            <person name="Karim Gharbi"/>
            <person name="Naomi Irish"/>
            <person name="Gemy Kaithakottil"/>
            <person name="Debby Ku"/>
            <person name="Aaliyah Providence"/>
            <person name="Felix Shaw"/>
            <person name="David Swarbreck"/>
            <person name="Chris Watkins"/>
            <person name="Ann M. McCartney"/>
            <person name="Giulio Formenti"/>
            <person name="Alice Mouton"/>
            <person name="Noel Vella"/>
            <person name="Bjorn M von Reumont"/>
            <person name="Adriana Vella"/>
            <person name="Wilfried Haerty"/>
        </authorList>
    </citation>
    <scope>NUCLEOTIDE SEQUENCE [LARGE SCALE GENOMIC DNA]</scope>
</reference>
<dbReference type="PANTHER" id="PTHR15036">
    <property type="entry name" value="PIKACHURIN-LIKE PROTEIN"/>
    <property type="match status" value="1"/>
</dbReference>
<dbReference type="Proteomes" id="UP001642520">
    <property type="component" value="Unassembled WGS sequence"/>
</dbReference>
<keyword evidence="3" id="KW-0245">EGF-like domain</keyword>
<dbReference type="SMART" id="SM00181">
    <property type="entry name" value="EGF"/>
    <property type="match status" value="2"/>
</dbReference>
<dbReference type="InterPro" id="IPR000742">
    <property type="entry name" value="EGF"/>
</dbReference>
<feature type="domain" description="Laminin G" evidence="5">
    <location>
        <begin position="1"/>
        <end position="124"/>
    </location>
</feature>
<keyword evidence="1" id="KW-0677">Repeat</keyword>
<evidence type="ECO:0000259" key="6">
    <source>
        <dbReference type="PROSITE" id="PS50026"/>
    </source>
</evidence>
<dbReference type="Gene3D" id="2.60.120.200">
    <property type="match status" value="2"/>
</dbReference>
<evidence type="ECO:0000256" key="1">
    <source>
        <dbReference type="ARBA" id="ARBA00022737"/>
    </source>
</evidence>
<dbReference type="Pfam" id="PF00054">
    <property type="entry name" value="Laminin_G_1"/>
    <property type="match status" value="2"/>
</dbReference>
<evidence type="ECO:0000313" key="8">
    <source>
        <dbReference type="Proteomes" id="UP001642520"/>
    </source>
</evidence>
<feature type="disulfide bond" evidence="3">
    <location>
        <begin position="174"/>
        <end position="183"/>
    </location>
</feature>
<accession>A0ABP1NT41</accession>
<dbReference type="PROSITE" id="PS50026">
    <property type="entry name" value="EGF_3"/>
    <property type="match status" value="2"/>
</dbReference>
<feature type="domain" description="EGF-like" evidence="6">
    <location>
        <begin position="186"/>
        <end position="223"/>
    </location>
</feature>
<dbReference type="InterPro" id="IPR000152">
    <property type="entry name" value="EGF-type_Asp/Asn_hydroxyl_site"/>
</dbReference>
<name>A0ABP1NT41_XYLVO</name>
<keyword evidence="2 3" id="KW-1015">Disulfide bond</keyword>
<evidence type="ECO:0008006" key="9">
    <source>
        <dbReference type="Google" id="ProtNLM"/>
    </source>
</evidence>
<dbReference type="InterPro" id="IPR001881">
    <property type="entry name" value="EGF-like_Ca-bd_dom"/>
</dbReference>
<dbReference type="PROSITE" id="PS50025">
    <property type="entry name" value="LAM_G_DOMAIN"/>
    <property type="match status" value="2"/>
</dbReference>
<evidence type="ECO:0000256" key="4">
    <source>
        <dbReference type="PROSITE-ProRule" id="PRU00122"/>
    </source>
</evidence>
<feature type="disulfide bond" evidence="3">
    <location>
        <begin position="151"/>
        <end position="161"/>
    </location>
</feature>
<comment type="caution">
    <text evidence="7">The sequence shown here is derived from an EMBL/GenBank/DDBJ whole genome shotgun (WGS) entry which is preliminary data.</text>
</comment>
<dbReference type="CDD" id="cd00054">
    <property type="entry name" value="EGF_CA"/>
    <property type="match status" value="2"/>
</dbReference>
<evidence type="ECO:0000259" key="5">
    <source>
        <dbReference type="PROSITE" id="PS50025"/>
    </source>
</evidence>
<dbReference type="PANTHER" id="PTHR15036:SF85">
    <property type="entry name" value="SP2353, ISOFORM A"/>
    <property type="match status" value="1"/>
</dbReference>
<dbReference type="SUPFAM" id="SSF57184">
    <property type="entry name" value="Growth factor receptor domain"/>
    <property type="match status" value="1"/>
</dbReference>
<feature type="disulfide bond" evidence="3">
    <location>
        <begin position="213"/>
        <end position="222"/>
    </location>
</feature>
<dbReference type="InterPro" id="IPR050372">
    <property type="entry name" value="Neurexin-related_CASP"/>
</dbReference>
<dbReference type="SUPFAM" id="SSF49899">
    <property type="entry name" value="Concanavalin A-like lectins/glucanases"/>
    <property type="match status" value="2"/>
</dbReference>
<dbReference type="SMART" id="SM00282">
    <property type="entry name" value="LamG"/>
    <property type="match status" value="2"/>
</dbReference>
<sequence>MALVVKDKRVEFRYDIGTGLAIIRSNHILQPGVWTHVSVNRDYKEGNLTVNEEPTIGVKSPGTARTMTLNTPLYIGGVDRRRITVNSNTGVDKTFRGCISDLIVSSMNIDILKSAVDSANIIDCNVLHPNQTKLTTVITTPPSTTTPYDPCASNPCIHGMCQSTEHPYDYSCTCEYGYVGRNCENILKQCELLTPCRNGGTCTDLHGSYKCDCRLKYNGQNCEKMAEITYDVAFRGDGWLELDRSVMTHEEEREVLGFEISTNKTKGLIMWHGQTPNDLNPDHYMALAVVDGYVEYQYNLGTGPVVIRVTAQKVDDGERHRIILKRQGGDGSIELNGEHMESSASYGTQQDLNARGSVYLGGVPDYAMTYGKYQDGFSGCIYTMEVQDSGAIDIGGKALRGKNVSPCTSYLYDRLPTRGHLGTY</sequence>
<dbReference type="CDD" id="cd00110">
    <property type="entry name" value="LamG"/>
    <property type="match status" value="2"/>
</dbReference>
<feature type="disulfide bond" evidence="4">
    <location>
        <begin position="380"/>
        <end position="407"/>
    </location>
</feature>
<feature type="domain" description="EGF-like" evidence="6">
    <location>
        <begin position="147"/>
        <end position="184"/>
    </location>
</feature>